<dbReference type="InterPro" id="IPR001932">
    <property type="entry name" value="PPM-type_phosphatase-like_dom"/>
</dbReference>
<dbReference type="PANTHER" id="PTHR13832:SF792">
    <property type="entry name" value="GM14286P"/>
    <property type="match status" value="1"/>
</dbReference>
<dbReference type="SUPFAM" id="SSF81606">
    <property type="entry name" value="PP2C-like"/>
    <property type="match status" value="1"/>
</dbReference>
<evidence type="ECO:0000259" key="2">
    <source>
        <dbReference type="PROSITE" id="PS51746"/>
    </source>
</evidence>
<dbReference type="Pfam" id="PF00481">
    <property type="entry name" value="PP2C"/>
    <property type="match status" value="1"/>
</dbReference>
<gene>
    <name evidence="3" type="ORF">HK097_010193</name>
</gene>
<dbReference type="GO" id="GO:0004741">
    <property type="term" value="F:[pyruvate dehydrogenase (acetyl-transferring)]-phosphatase activity"/>
    <property type="evidence" value="ECO:0007669"/>
    <property type="project" value="TreeGrafter"/>
</dbReference>
<dbReference type="Proteomes" id="UP001212841">
    <property type="component" value="Unassembled WGS sequence"/>
</dbReference>
<dbReference type="GO" id="GO:0005739">
    <property type="term" value="C:mitochondrion"/>
    <property type="evidence" value="ECO:0007669"/>
    <property type="project" value="TreeGrafter"/>
</dbReference>
<dbReference type="InterPro" id="IPR015655">
    <property type="entry name" value="PP2C"/>
</dbReference>
<feature type="non-terminal residue" evidence="3">
    <location>
        <position position="1"/>
    </location>
</feature>
<dbReference type="InterPro" id="IPR036457">
    <property type="entry name" value="PPM-type-like_dom_sf"/>
</dbReference>
<comment type="caution">
    <text evidence="3">The sequence shown here is derived from an EMBL/GenBank/DDBJ whole genome shotgun (WGS) entry which is preliminary data.</text>
</comment>
<sequence length="485" mass="53141">MATRPLLRVARTTQRVRLRYLSCHTAQIAIPHIRTQTFPKFYSTSTNNDDPSSKTRTIPPPPKRTPLRTALTITSVVVGIAAWIYVFTGDSSKPVERSTDNADTLSEAEKEKVLTQHERVVRISSGSDVQGTAKWKILASHFHVNAVASNDPIEDYHAESRHENGLILGIFDGHSGTECSALISQYLPHYIGASLSKLPKSLTDRTRQKAVASALKDAFLKLDADIINGGFDSSSPASSVDAQIASALRPAVAGSCAIVAYLEGSDLYVACTGDSRAVLGKRRGDGSFEAIPLSADHTIKNPVEHARMLEEHPGEAVFARGRVLGGLMPTRAFGDARYKWPAEIQNTLLSLLTRRSTPRNYQTPPYITAEPEVSHYTVNPSTDRFLILGSDGLYDELTSEECVDLLGKFMENQKLVPASSADWASSKGLEKWSYRDGNAATHLIRNALGKGDEGKIRKLLALKPPQSRKARDDMTVNVLFFGEER</sequence>
<reference evidence="3" key="1">
    <citation type="submission" date="2020-05" db="EMBL/GenBank/DDBJ databases">
        <title>Phylogenomic resolution of chytrid fungi.</title>
        <authorList>
            <person name="Stajich J.E."/>
            <person name="Amses K."/>
            <person name="Simmons R."/>
            <person name="Seto K."/>
            <person name="Myers J."/>
            <person name="Bonds A."/>
            <person name="Quandt C.A."/>
            <person name="Barry K."/>
            <person name="Liu P."/>
            <person name="Grigoriev I."/>
            <person name="Longcore J.E."/>
            <person name="James T.Y."/>
        </authorList>
    </citation>
    <scope>NUCLEOTIDE SEQUENCE</scope>
    <source>
        <strain evidence="3">JEL0318</strain>
    </source>
</reference>
<protein>
    <recommendedName>
        <fullName evidence="2">PPM-type phosphatase domain-containing protein</fullName>
    </recommendedName>
</protein>
<dbReference type="EMBL" id="JADGJD010000736">
    <property type="protein sequence ID" value="KAJ3048794.1"/>
    <property type="molecule type" value="Genomic_DNA"/>
</dbReference>
<dbReference type="CDD" id="cd00143">
    <property type="entry name" value="PP2Cc"/>
    <property type="match status" value="1"/>
</dbReference>
<feature type="domain" description="PPM-type phosphatase" evidence="2">
    <location>
        <begin position="138"/>
        <end position="481"/>
    </location>
</feature>
<dbReference type="Gene3D" id="3.60.40.10">
    <property type="entry name" value="PPM-type phosphatase domain"/>
    <property type="match status" value="1"/>
</dbReference>
<organism evidence="3 4">
    <name type="scientific">Rhizophlyctis rosea</name>
    <dbReference type="NCBI Taxonomy" id="64517"/>
    <lineage>
        <taxon>Eukaryota</taxon>
        <taxon>Fungi</taxon>
        <taxon>Fungi incertae sedis</taxon>
        <taxon>Chytridiomycota</taxon>
        <taxon>Chytridiomycota incertae sedis</taxon>
        <taxon>Chytridiomycetes</taxon>
        <taxon>Rhizophlyctidales</taxon>
        <taxon>Rhizophlyctidaceae</taxon>
        <taxon>Rhizophlyctis</taxon>
    </lineage>
</organism>
<accession>A0AAD5SAA0</accession>
<name>A0AAD5SAA0_9FUNG</name>
<evidence type="ECO:0000256" key="1">
    <source>
        <dbReference type="SAM" id="MobiDB-lite"/>
    </source>
</evidence>
<proteinExistence type="predicted"/>
<keyword evidence="4" id="KW-1185">Reference proteome</keyword>
<feature type="compositionally biased region" description="Polar residues" evidence="1">
    <location>
        <begin position="41"/>
        <end position="50"/>
    </location>
</feature>
<dbReference type="PROSITE" id="PS51746">
    <property type="entry name" value="PPM_2"/>
    <property type="match status" value="1"/>
</dbReference>
<evidence type="ECO:0000313" key="3">
    <source>
        <dbReference type="EMBL" id="KAJ3048794.1"/>
    </source>
</evidence>
<feature type="region of interest" description="Disordered" evidence="1">
    <location>
        <begin position="41"/>
        <end position="65"/>
    </location>
</feature>
<evidence type="ECO:0000313" key="4">
    <source>
        <dbReference type="Proteomes" id="UP001212841"/>
    </source>
</evidence>
<dbReference type="SMART" id="SM00332">
    <property type="entry name" value="PP2Cc"/>
    <property type="match status" value="1"/>
</dbReference>
<dbReference type="PANTHER" id="PTHR13832">
    <property type="entry name" value="PROTEIN PHOSPHATASE 2C"/>
    <property type="match status" value="1"/>
</dbReference>
<dbReference type="AlphaFoldDB" id="A0AAD5SAA0"/>